<gene>
    <name evidence="3" type="ORF">FOA43_003020</name>
</gene>
<dbReference type="EMBL" id="CP064814">
    <property type="protein sequence ID" value="QPG75662.1"/>
    <property type="molecule type" value="Genomic_DNA"/>
</dbReference>
<protein>
    <submittedName>
        <fullName evidence="3">Uncharacterized protein</fullName>
    </submittedName>
</protein>
<dbReference type="OrthoDB" id="10621167at2759"/>
<organism evidence="3 4">
    <name type="scientific">Eeniella nana</name>
    <name type="common">Yeast</name>
    <name type="synonym">Brettanomyces nanus</name>
    <dbReference type="NCBI Taxonomy" id="13502"/>
    <lineage>
        <taxon>Eukaryota</taxon>
        <taxon>Fungi</taxon>
        <taxon>Dikarya</taxon>
        <taxon>Ascomycota</taxon>
        <taxon>Saccharomycotina</taxon>
        <taxon>Pichiomycetes</taxon>
        <taxon>Pichiales</taxon>
        <taxon>Pichiaceae</taxon>
        <taxon>Brettanomyces</taxon>
    </lineage>
</organism>
<dbReference type="KEGG" id="bnn:FOA43_003020"/>
<feature type="coiled-coil region" evidence="1">
    <location>
        <begin position="43"/>
        <end position="104"/>
    </location>
</feature>
<feature type="region of interest" description="Disordered" evidence="2">
    <location>
        <begin position="177"/>
        <end position="197"/>
    </location>
</feature>
<keyword evidence="4" id="KW-1185">Reference proteome</keyword>
<sequence length="197" mass="22444">MQTQTKATVLIRFKESRKELTEKGVILEEDKDKDETIWTTDKVEEIRQVLAEVEDKEGELKVRFDFTELCERLNIDKTSIYRKLVELYHDRRTIKEENQAAEEDVVVVADPRPLIKPKMQQSFLQRLQGLKLGSSSSVTKIPIVGEEDTDSSEVDDSSTSVINIASASMYLHRSQLLGKAGSKRTTESNESLDPLLE</sequence>
<dbReference type="AlphaFoldDB" id="A0A875S6P8"/>
<accession>A0A875S6P8</accession>
<evidence type="ECO:0000313" key="4">
    <source>
        <dbReference type="Proteomes" id="UP000662931"/>
    </source>
</evidence>
<name>A0A875S6P8_EENNA</name>
<evidence type="ECO:0000313" key="3">
    <source>
        <dbReference type="EMBL" id="QPG75662.1"/>
    </source>
</evidence>
<dbReference type="RefSeq" id="XP_038779227.1">
    <property type="nucleotide sequence ID" value="XM_038923299.1"/>
</dbReference>
<evidence type="ECO:0000256" key="2">
    <source>
        <dbReference type="SAM" id="MobiDB-lite"/>
    </source>
</evidence>
<evidence type="ECO:0000256" key="1">
    <source>
        <dbReference type="SAM" id="Coils"/>
    </source>
</evidence>
<keyword evidence="1" id="KW-0175">Coiled coil</keyword>
<proteinExistence type="predicted"/>
<dbReference type="Proteomes" id="UP000662931">
    <property type="component" value="Chromosome 3"/>
</dbReference>
<dbReference type="GeneID" id="62196421"/>
<reference evidence="3" key="1">
    <citation type="submission" date="2020-10" db="EMBL/GenBank/DDBJ databases">
        <authorList>
            <person name="Roach M.J.R."/>
        </authorList>
    </citation>
    <scope>NUCLEOTIDE SEQUENCE</scope>
    <source>
        <strain evidence="3">CBS 1945</strain>
    </source>
</reference>